<evidence type="ECO:0000256" key="4">
    <source>
        <dbReference type="ARBA" id="ARBA00022833"/>
    </source>
</evidence>
<dbReference type="SUPFAM" id="SSF55031">
    <property type="entry name" value="Bacterial exopeptidase dimerisation domain"/>
    <property type="match status" value="1"/>
</dbReference>
<dbReference type="InterPro" id="IPR011650">
    <property type="entry name" value="Peptidase_M20_dimer"/>
</dbReference>
<reference evidence="7 8" key="1">
    <citation type="journal article" date="2019" name="Microorganisms">
        <title>Genome Insights into the Novel Species Microvirga brassicacearum, a Rapeseed Endophyte with Biotechnological Potential.</title>
        <authorList>
            <person name="Jimenez-Gomez A."/>
            <person name="Saati-Santamaria Z."/>
            <person name="Igual J.M."/>
            <person name="Rivas R."/>
            <person name="Mateos P.F."/>
            <person name="Garcia-Fraile P."/>
        </authorList>
    </citation>
    <scope>NUCLEOTIDE SEQUENCE [LARGE SCALE GENOMIC DNA]</scope>
    <source>
        <strain evidence="7 8">CDVBN77</strain>
    </source>
</reference>
<dbReference type="AlphaFoldDB" id="A0A5N3P6D4"/>
<feature type="active site" evidence="5">
    <location>
        <position position="91"/>
    </location>
</feature>
<dbReference type="InterPro" id="IPR002933">
    <property type="entry name" value="Peptidase_M20"/>
</dbReference>
<comment type="caution">
    <text evidence="7">The sequence shown here is derived from an EMBL/GenBank/DDBJ whole genome shotgun (WGS) entry which is preliminary data.</text>
</comment>
<dbReference type="RefSeq" id="WP_150947428.1">
    <property type="nucleotide sequence ID" value="NZ_VCMV01000037.1"/>
</dbReference>
<evidence type="ECO:0000256" key="3">
    <source>
        <dbReference type="ARBA" id="ARBA00022801"/>
    </source>
</evidence>
<dbReference type="PANTHER" id="PTHR43808:SF9">
    <property type="entry name" value="BLL0789 PROTEIN"/>
    <property type="match status" value="1"/>
</dbReference>
<evidence type="ECO:0000256" key="2">
    <source>
        <dbReference type="ARBA" id="ARBA00022723"/>
    </source>
</evidence>
<dbReference type="SUPFAM" id="SSF53187">
    <property type="entry name" value="Zn-dependent exopeptidases"/>
    <property type="match status" value="1"/>
</dbReference>
<dbReference type="Pfam" id="PF01546">
    <property type="entry name" value="Peptidase_M20"/>
    <property type="match status" value="1"/>
</dbReference>
<evidence type="ECO:0000259" key="6">
    <source>
        <dbReference type="Pfam" id="PF07687"/>
    </source>
</evidence>
<dbReference type="PIRSF" id="PIRSF037238">
    <property type="entry name" value="Carboxypeptidase_G2"/>
    <property type="match status" value="1"/>
</dbReference>
<sequence>MTGAAHPGLVDPAEIDPAPHLARIGEWVDVETPTDDGPAVTRLVAKIHQALTGDGIDAERIAGQDGLGDHLLARVPGRGNGPGVLVMAHLDTVWPVGTLAMRPFRLDGDRAYGPGIYDMKAGGYLALAALRYLARSGSTPELPVTLLFTSDEEIGSPTSRALIEAESRRARYVLVPEPSIGPDRAVVTSRKGWGRFRLRVEGRPAHAGGNHQEGRSAVLELARQIVALEGLTDYARGVTVNVGVMRGGTRLNVVPAEAEADIDVRIPSLAEAERVMPLIYGRQPLGADVRVVVEGELNRPPFERTPGVVALYRTAKTMAQELGFDLPETSRGGVSDGNFAAALGIPTLDGLGCAGDGAHAEHEHILISSIPERLALMIRLMATLA</sequence>
<dbReference type="GO" id="GO:0046872">
    <property type="term" value="F:metal ion binding"/>
    <property type="evidence" value="ECO:0007669"/>
    <property type="project" value="UniProtKB-KW"/>
</dbReference>
<dbReference type="EMBL" id="VCMV01000037">
    <property type="protein sequence ID" value="KAB0265306.1"/>
    <property type="molecule type" value="Genomic_DNA"/>
</dbReference>
<dbReference type="Gene3D" id="3.30.70.360">
    <property type="match status" value="1"/>
</dbReference>
<organism evidence="7 8">
    <name type="scientific">Microvirga brassicacearum</name>
    <dbReference type="NCBI Taxonomy" id="2580413"/>
    <lineage>
        <taxon>Bacteria</taxon>
        <taxon>Pseudomonadati</taxon>
        <taxon>Pseudomonadota</taxon>
        <taxon>Alphaproteobacteria</taxon>
        <taxon>Hyphomicrobiales</taxon>
        <taxon>Methylobacteriaceae</taxon>
        <taxon>Microvirga</taxon>
    </lineage>
</organism>
<feature type="domain" description="Peptidase M20 dimerisation" evidence="6">
    <location>
        <begin position="189"/>
        <end position="276"/>
    </location>
</feature>
<dbReference type="OrthoDB" id="9776600at2"/>
<accession>A0A5N3P6D4</accession>
<keyword evidence="2" id="KW-0479">Metal-binding</keyword>
<keyword evidence="3" id="KW-0378">Hydrolase</keyword>
<feature type="active site" description="Proton acceptor" evidence="5">
    <location>
        <position position="152"/>
    </location>
</feature>
<dbReference type="PROSITE" id="PS00758">
    <property type="entry name" value="ARGE_DAPE_CPG2_1"/>
    <property type="match status" value="1"/>
</dbReference>
<comment type="cofactor">
    <cofactor evidence="1">
        <name>Zn(2+)</name>
        <dbReference type="ChEBI" id="CHEBI:29105"/>
    </cofactor>
</comment>
<gene>
    <name evidence="7" type="ORF">FEZ63_19010</name>
</gene>
<evidence type="ECO:0000313" key="7">
    <source>
        <dbReference type="EMBL" id="KAB0265306.1"/>
    </source>
</evidence>
<protein>
    <submittedName>
        <fullName evidence="7">M20 family metallopeptidase</fullName>
    </submittedName>
</protein>
<evidence type="ECO:0000256" key="1">
    <source>
        <dbReference type="ARBA" id="ARBA00001947"/>
    </source>
</evidence>
<dbReference type="PANTHER" id="PTHR43808">
    <property type="entry name" value="ACETYLORNITHINE DEACETYLASE"/>
    <property type="match status" value="1"/>
</dbReference>
<dbReference type="Gene3D" id="3.40.630.10">
    <property type="entry name" value="Zn peptidases"/>
    <property type="match status" value="1"/>
</dbReference>
<dbReference type="InterPro" id="IPR001261">
    <property type="entry name" value="ArgE/DapE_CS"/>
</dbReference>
<proteinExistence type="predicted"/>
<dbReference type="InterPro" id="IPR017150">
    <property type="entry name" value="Pept_M20_glutamate_carboxypep"/>
</dbReference>
<dbReference type="GO" id="GO:0016787">
    <property type="term" value="F:hydrolase activity"/>
    <property type="evidence" value="ECO:0007669"/>
    <property type="project" value="UniProtKB-KW"/>
</dbReference>
<keyword evidence="8" id="KW-1185">Reference proteome</keyword>
<dbReference type="Pfam" id="PF07687">
    <property type="entry name" value="M20_dimer"/>
    <property type="match status" value="1"/>
</dbReference>
<evidence type="ECO:0000256" key="5">
    <source>
        <dbReference type="PIRSR" id="PIRSR037238-1"/>
    </source>
</evidence>
<dbReference type="Proteomes" id="UP000325684">
    <property type="component" value="Unassembled WGS sequence"/>
</dbReference>
<keyword evidence="4" id="KW-0862">Zinc</keyword>
<dbReference type="InterPro" id="IPR036264">
    <property type="entry name" value="Bact_exopeptidase_dim_dom"/>
</dbReference>
<name>A0A5N3P6D4_9HYPH</name>
<dbReference type="InterPro" id="IPR050072">
    <property type="entry name" value="Peptidase_M20A"/>
</dbReference>
<evidence type="ECO:0000313" key="8">
    <source>
        <dbReference type="Proteomes" id="UP000325684"/>
    </source>
</evidence>
<dbReference type="CDD" id="cd03885">
    <property type="entry name" value="M20_CPDG2"/>
    <property type="match status" value="1"/>
</dbReference>